<organism evidence="4 5">
    <name type="scientific">Lacibacter cauensis</name>
    <dbReference type="NCBI Taxonomy" id="510947"/>
    <lineage>
        <taxon>Bacteria</taxon>
        <taxon>Pseudomonadati</taxon>
        <taxon>Bacteroidota</taxon>
        <taxon>Chitinophagia</taxon>
        <taxon>Chitinophagales</taxon>
        <taxon>Chitinophagaceae</taxon>
        <taxon>Lacibacter</taxon>
    </lineage>
</organism>
<dbReference type="PROSITE" id="PS51186">
    <property type="entry name" value="GNAT"/>
    <property type="match status" value="1"/>
</dbReference>
<dbReference type="AlphaFoldDB" id="A0A562SUQ9"/>
<dbReference type="InterPro" id="IPR000182">
    <property type="entry name" value="GNAT_dom"/>
</dbReference>
<keyword evidence="5" id="KW-1185">Reference proteome</keyword>
<dbReference type="Pfam" id="PF13673">
    <property type="entry name" value="Acetyltransf_10"/>
    <property type="match status" value="1"/>
</dbReference>
<accession>A0A562SUQ9</accession>
<dbReference type="EMBL" id="VLLE01000002">
    <property type="protein sequence ID" value="TWI85025.1"/>
    <property type="molecule type" value="Genomic_DNA"/>
</dbReference>
<keyword evidence="1 4" id="KW-0808">Transferase</keyword>
<proteinExistence type="predicted"/>
<comment type="caution">
    <text evidence="4">The sequence shown here is derived from an EMBL/GenBank/DDBJ whole genome shotgun (WGS) entry which is preliminary data.</text>
</comment>
<dbReference type="PANTHER" id="PTHR43800">
    <property type="entry name" value="PEPTIDYL-LYSINE N-ACETYLTRANSFERASE YJAB"/>
    <property type="match status" value="1"/>
</dbReference>
<evidence type="ECO:0000256" key="1">
    <source>
        <dbReference type="ARBA" id="ARBA00022679"/>
    </source>
</evidence>
<name>A0A562SUQ9_9BACT</name>
<dbReference type="PANTHER" id="PTHR43800:SF1">
    <property type="entry name" value="PEPTIDYL-LYSINE N-ACETYLTRANSFERASE YJAB"/>
    <property type="match status" value="1"/>
</dbReference>
<gene>
    <name evidence="4" type="ORF">IQ13_0179</name>
</gene>
<evidence type="ECO:0000259" key="3">
    <source>
        <dbReference type="PROSITE" id="PS51186"/>
    </source>
</evidence>
<dbReference type="Gene3D" id="3.40.630.30">
    <property type="match status" value="1"/>
</dbReference>
<evidence type="ECO:0000313" key="4">
    <source>
        <dbReference type="EMBL" id="TWI85025.1"/>
    </source>
</evidence>
<dbReference type="OrthoDB" id="9789605at2"/>
<dbReference type="InterPro" id="IPR016181">
    <property type="entry name" value="Acyl_CoA_acyltransferase"/>
</dbReference>
<dbReference type="RefSeq" id="WP_144883578.1">
    <property type="nucleotide sequence ID" value="NZ_VLLE01000002.1"/>
</dbReference>
<dbReference type="CDD" id="cd04301">
    <property type="entry name" value="NAT_SF"/>
    <property type="match status" value="1"/>
</dbReference>
<evidence type="ECO:0000256" key="2">
    <source>
        <dbReference type="ARBA" id="ARBA00023315"/>
    </source>
</evidence>
<keyword evidence="2" id="KW-0012">Acyltransferase</keyword>
<protein>
    <submittedName>
        <fullName evidence="4">Putative acetyltransferase</fullName>
    </submittedName>
</protein>
<reference evidence="4 5" key="1">
    <citation type="journal article" date="2015" name="Stand. Genomic Sci.">
        <title>Genomic Encyclopedia of Bacterial and Archaeal Type Strains, Phase III: the genomes of soil and plant-associated and newly described type strains.</title>
        <authorList>
            <person name="Whitman W.B."/>
            <person name="Woyke T."/>
            <person name="Klenk H.P."/>
            <person name="Zhou Y."/>
            <person name="Lilburn T.G."/>
            <person name="Beck B.J."/>
            <person name="De Vos P."/>
            <person name="Vandamme P."/>
            <person name="Eisen J.A."/>
            <person name="Garrity G."/>
            <person name="Hugenholtz P."/>
            <person name="Kyrpides N.C."/>
        </authorList>
    </citation>
    <scope>NUCLEOTIDE SEQUENCE [LARGE SCALE GENOMIC DNA]</scope>
    <source>
        <strain evidence="4 5">CGMCC 1.7271</strain>
    </source>
</reference>
<feature type="domain" description="N-acetyltransferase" evidence="3">
    <location>
        <begin position="1"/>
        <end position="141"/>
    </location>
</feature>
<dbReference type="SUPFAM" id="SSF55729">
    <property type="entry name" value="Acyl-CoA N-acyltransferases (Nat)"/>
    <property type="match status" value="1"/>
</dbReference>
<evidence type="ECO:0000313" key="5">
    <source>
        <dbReference type="Proteomes" id="UP000316167"/>
    </source>
</evidence>
<dbReference type="GO" id="GO:0016747">
    <property type="term" value="F:acyltransferase activity, transferring groups other than amino-acyl groups"/>
    <property type="evidence" value="ECO:0007669"/>
    <property type="project" value="InterPro"/>
</dbReference>
<dbReference type="Proteomes" id="UP000316167">
    <property type="component" value="Unassembled WGS sequence"/>
</dbReference>
<sequence>MIRPATTNDYPLLLTLWEASVRATHDFLPEDYLQYIKAILPRAFSHVQLFVYADSAETVYGFAGVDEAKIEMLFIHPDSRGKGIGRQLITFCLQELGACKVDVNEQNQQAVDFYLHMGFTVTGRSELDGAGQPFPLLHMQIATSSTQ</sequence>